<proteinExistence type="predicted"/>
<evidence type="ECO:0000313" key="1">
    <source>
        <dbReference type="EMBL" id="WBG90853.1"/>
    </source>
</evidence>
<dbReference type="Gene3D" id="3.30.70.2590">
    <property type="match status" value="1"/>
</dbReference>
<keyword evidence="2" id="KW-1185">Reference proteome</keyword>
<name>A0AAJ5QJT5_9GAMM</name>
<gene>
    <name evidence="1" type="ORF">N5580_17600</name>
</gene>
<reference evidence="1 2" key="1">
    <citation type="journal article" date="2022" name="J Glob Antimicrob Resist">
        <title>First complete genome of a multidrug resistant strain of the novel human pathogen Kalamiella piersonii (GABEKP28) identified in human saliva.</title>
        <authorList>
            <person name="McDonagh F."/>
            <person name="Singh N.K."/>
            <person name="Venkateswaran K."/>
            <person name="Lonappan A.M."/>
            <person name="Hallahan B."/>
            <person name="Tuohy A."/>
            <person name="Burke L."/>
            <person name="Kovarova A."/>
            <person name="Miliotis G."/>
        </authorList>
    </citation>
    <scope>NUCLEOTIDE SEQUENCE [LARGE SCALE GENOMIC DNA]</scope>
    <source>
        <strain evidence="1 2">GABEKP28</strain>
    </source>
</reference>
<dbReference type="Proteomes" id="UP001211544">
    <property type="component" value="Chromosome"/>
</dbReference>
<evidence type="ECO:0000313" key="2">
    <source>
        <dbReference type="Proteomes" id="UP001211544"/>
    </source>
</evidence>
<dbReference type="InterPro" id="IPR038470">
    <property type="entry name" value="Cellsynth_D_sf"/>
</dbReference>
<protein>
    <submittedName>
        <fullName evidence="1">Uncharacterized protein</fullName>
    </submittedName>
</protein>
<organism evidence="1 2">
    <name type="scientific">Pantoea piersonii</name>
    <dbReference type="NCBI Taxonomy" id="2364647"/>
    <lineage>
        <taxon>Bacteria</taxon>
        <taxon>Pseudomonadati</taxon>
        <taxon>Pseudomonadota</taxon>
        <taxon>Gammaproteobacteria</taxon>
        <taxon>Enterobacterales</taxon>
        <taxon>Erwiniaceae</taxon>
        <taxon>Pantoea</taxon>
    </lineage>
</organism>
<dbReference type="Pfam" id="PF03500">
    <property type="entry name" value="Cellsynth_D"/>
    <property type="match status" value="1"/>
</dbReference>
<dbReference type="InterPro" id="IPR022798">
    <property type="entry name" value="BcsD_bac"/>
</dbReference>
<dbReference type="KEGG" id="kpie:N5580_17600"/>
<accession>A0AAJ5QJT5</accession>
<dbReference type="GO" id="GO:0030244">
    <property type="term" value="P:cellulose biosynthetic process"/>
    <property type="evidence" value="ECO:0007669"/>
    <property type="project" value="InterPro"/>
</dbReference>
<sequence length="112" mass="12632">MRQAFRFHHDVGLADDHTHQPGWFDLVSMMIEGMRANADRAETEPFLYSMGESLAARYPLPDARTAQDRERDMNLQLARFSWGFVQLQPQDAAILLKLHALSADGGRGDAGF</sequence>
<dbReference type="AlphaFoldDB" id="A0AAJ5QJT5"/>
<dbReference type="EMBL" id="CP104758">
    <property type="protein sequence ID" value="WBG90853.1"/>
    <property type="molecule type" value="Genomic_DNA"/>
</dbReference>